<accession>A0A511NHJ0</accession>
<keyword evidence="1" id="KW-1133">Transmembrane helix</keyword>
<name>A0A511NHJ0_9FLAO</name>
<keyword evidence="1" id="KW-0812">Transmembrane</keyword>
<feature type="transmembrane region" description="Helical" evidence="1">
    <location>
        <begin position="6"/>
        <end position="28"/>
    </location>
</feature>
<evidence type="ECO:0000256" key="1">
    <source>
        <dbReference type="SAM" id="Phobius"/>
    </source>
</evidence>
<dbReference type="Proteomes" id="UP000321245">
    <property type="component" value="Unassembled WGS sequence"/>
</dbReference>
<proteinExistence type="predicted"/>
<reference evidence="2 3" key="1">
    <citation type="submission" date="2019-07" db="EMBL/GenBank/DDBJ databases">
        <title>Whole genome shotgun sequence of Empedobacter brevis NBRC 14943.</title>
        <authorList>
            <person name="Hosoyama A."/>
            <person name="Uohara A."/>
            <person name="Ohji S."/>
            <person name="Ichikawa N."/>
        </authorList>
    </citation>
    <scope>NUCLEOTIDE SEQUENCE [LARGE SCALE GENOMIC DNA]</scope>
    <source>
        <strain evidence="2 3">NBRC 14943</strain>
    </source>
</reference>
<keyword evidence="1" id="KW-0472">Membrane</keyword>
<dbReference type="STRING" id="1218108.GCA_000382425_02113"/>
<comment type="caution">
    <text evidence="2">The sequence shown here is derived from an EMBL/GenBank/DDBJ whole genome shotgun (WGS) entry which is preliminary data.</text>
</comment>
<dbReference type="GeneID" id="84650265"/>
<evidence type="ECO:0000313" key="2">
    <source>
        <dbReference type="EMBL" id="GEM52234.1"/>
    </source>
</evidence>
<organism evidence="2 3">
    <name type="scientific">Empedobacter brevis NBRC 14943 = ATCC 43319</name>
    <dbReference type="NCBI Taxonomy" id="1218108"/>
    <lineage>
        <taxon>Bacteria</taxon>
        <taxon>Pseudomonadati</taxon>
        <taxon>Bacteroidota</taxon>
        <taxon>Flavobacteriia</taxon>
        <taxon>Flavobacteriales</taxon>
        <taxon>Weeksellaceae</taxon>
        <taxon>Empedobacter</taxon>
    </lineage>
</organism>
<dbReference type="RefSeq" id="WP_019975600.1">
    <property type="nucleotide sequence ID" value="NZ_BJXC01000013.1"/>
</dbReference>
<dbReference type="EMBL" id="BJXC01000013">
    <property type="protein sequence ID" value="GEM52234.1"/>
    <property type="molecule type" value="Genomic_DNA"/>
</dbReference>
<evidence type="ECO:0000313" key="3">
    <source>
        <dbReference type="Proteomes" id="UP000321245"/>
    </source>
</evidence>
<dbReference type="OrthoDB" id="1258603at2"/>
<protein>
    <recommendedName>
        <fullName evidence="4">YokE-like PH domain-containing protein</fullName>
    </recommendedName>
</protein>
<dbReference type="AlphaFoldDB" id="A0A511NHJ0"/>
<evidence type="ECO:0008006" key="4">
    <source>
        <dbReference type="Google" id="ProtNLM"/>
    </source>
</evidence>
<sequence>MNDILSLLSSLLCCISPVILIFGIAFWASKSREKKQNTLLETVPSNADFKAVLRYNFGKNQSQFFKLKAFQGSGVLYVIADKIHYVTTNNPDDNFIFDLKTSEINWIGVNLANGLLEWFQIRNGGQDYYFNVETGLFIFHTSSSKMKTSQVFSYLKEAQKKYQ</sequence>
<gene>
    <name evidence="2" type="ORF">EB1_20240</name>
</gene>
<keyword evidence="3" id="KW-1185">Reference proteome</keyword>